<keyword evidence="8" id="KW-0547">Nucleotide-binding</keyword>
<evidence type="ECO:0000256" key="2">
    <source>
        <dbReference type="ARBA" id="ARBA00004651"/>
    </source>
</evidence>
<comment type="subcellular location">
    <subcellularLocation>
        <location evidence="2">Cell membrane</location>
        <topology evidence="2">Multi-pass membrane protein</topology>
    </subcellularLocation>
</comment>
<reference evidence="18 19" key="1">
    <citation type="submission" date="2017-07" db="EMBL/GenBank/DDBJ databases">
        <title>Genome sequencing and assembly of Paenibacillus rigui.</title>
        <authorList>
            <person name="Mayilraj S."/>
        </authorList>
    </citation>
    <scope>NUCLEOTIDE SEQUENCE [LARGE SCALE GENOMIC DNA]</scope>
    <source>
        <strain evidence="18 19">JCM 16352</strain>
    </source>
</reference>
<evidence type="ECO:0000256" key="14">
    <source>
        <dbReference type="SAM" id="Coils"/>
    </source>
</evidence>
<dbReference type="GO" id="GO:0005524">
    <property type="term" value="F:ATP binding"/>
    <property type="evidence" value="ECO:0007669"/>
    <property type="project" value="UniProtKB-KW"/>
</dbReference>
<dbReference type="Pfam" id="PF00672">
    <property type="entry name" value="HAMP"/>
    <property type="match status" value="1"/>
</dbReference>
<name>A0A229UUZ5_9BACL</name>
<keyword evidence="9 18" id="KW-0418">Kinase</keyword>
<dbReference type="GO" id="GO:0000155">
    <property type="term" value="F:phosphorelay sensor kinase activity"/>
    <property type="evidence" value="ECO:0007669"/>
    <property type="project" value="InterPro"/>
</dbReference>
<dbReference type="SUPFAM" id="SSF55874">
    <property type="entry name" value="ATPase domain of HSP90 chaperone/DNA topoisomerase II/histidine kinase"/>
    <property type="match status" value="1"/>
</dbReference>
<evidence type="ECO:0000256" key="4">
    <source>
        <dbReference type="ARBA" id="ARBA00022475"/>
    </source>
</evidence>
<keyword evidence="10" id="KW-0067">ATP-binding</keyword>
<dbReference type="InterPro" id="IPR005467">
    <property type="entry name" value="His_kinase_dom"/>
</dbReference>
<dbReference type="InterPro" id="IPR003594">
    <property type="entry name" value="HATPase_dom"/>
</dbReference>
<evidence type="ECO:0000256" key="10">
    <source>
        <dbReference type="ARBA" id="ARBA00022840"/>
    </source>
</evidence>
<accession>A0A229UUZ5</accession>
<dbReference type="CDD" id="cd18774">
    <property type="entry name" value="PDC2_HK_sensor"/>
    <property type="match status" value="1"/>
</dbReference>
<feature type="transmembrane region" description="Helical" evidence="15">
    <location>
        <begin position="21"/>
        <end position="43"/>
    </location>
</feature>
<dbReference type="Pfam" id="PF02518">
    <property type="entry name" value="HATPase_c"/>
    <property type="match status" value="1"/>
</dbReference>
<dbReference type="EMBL" id="NMQW01000012">
    <property type="protein sequence ID" value="OXM86739.1"/>
    <property type="molecule type" value="Genomic_DNA"/>
</dbReference>
<evidence type="ECO:0000256" key="15">
    <source>
        <dbReference type="SAM" id="Phobius"/>
    </source>
</evidence>
<evidence type="ECO:0000256" key="9">
    <source>
        <dbReference type="ARBA" id="ARBA00022777"/>
    </source>
</evidence>
<dbReference type="InterPro" id="IPR050640">
    <property type="entry name" value="Bact_2-comp_sensor_kinase"/>
</dbReference>
<evidence type="ECO:0000259" key="17">
    <source>
        <dbReference type="PROSITE" id="PS50885"/>
    </source>
</evidence>
<dbReference type="OrthoDB" id="9776552at2"/>
<evidence type="ECO:0000313" key="18">
    <source>
        <dbReference type="EMBL" id="OXM86739.1"/>
    </source>
</evidence>
<dbReference type="PANTHER" id="PTHR34220:SF11">
    <property type="entry name" value="SENSOR PROTEIN KINASE HPTS"/>
    <property type="match status" value="1"/>
</dbReference>
<dbReference type="SMART" id="SM00304">
    <property type="entry name" value="HAMP"/>
    <property type="match status" value="1"/>
</dbReference>
<keyword evidence="5" id="KW-0597">Phosphoprotein</keyword>
<keyword evidence="11 15" id="KW-1133">Transmembrane helix</keyword>
<keyword evidence="7 15" id="KW-0812">Transmembrane</keyword>
<dbReference type="Gene3D" id="1.10.287.130">
    <property type="match status" value="1"/>
</dbReference>
<dbReference type="SMART" id="SM00387">
    <property type="entry name" value="HATPase_c"/>
    <property type="match status" value="1"/>
</dbReference>
<comment type="caution">
    <text evidence="18">The sequence shown here is derived from an EMBL/GenBank/DDBJ whole genome shotgun (WGS) entry which is preliminary data.</text>
</comment>
<keyword evidence="12" id="KW-0902">Two-component regulatory system</keyword>
<dbReference type="Proteomes" id="UP000215509">
    <property type="component" value="Unassembled WGS sequence"/>
</dbReference>
<evidence type="ECO:0000256" key="11">
    <source>
        <dbReference type="ARBA" id="ARBA00022989"/>
    </source>
</evidence>
<dbReference type="Pfam" id="PF06580">
    <property type="entry name" value="His_kinase"/>
    <property type="match status" value="1"/>
</dbReference>
<evidence type="ECO:0000259" key="16">
    <source>
        <dbReference type="PROSITE" id="PS50109"/>
    </source>
</evidence>
<feature type="domain" description="HAMP" evidence="17">
    <location>
        <begin position="334"/>
        <end position="386"/>
    </location>
</feature>
<dbReference type="Gene3D" id="3.30.450.20">
    <property type="entry name" value="PAS domain"/>
    <property type="match status" value="1"/>
</dbReference>
<dbReference type="PROSITE" id="PS50885">
    <property type="entry name" value="HAMP"/>
    <property type="match status" value="1"/>
</dbReference>
<organism evidence="18 19">
    <name type="scientific">Paenibacillus rigui</name>
    <dbReference type="NCBI Taxonomy" id="554312"/>
    <lineage>
        <taxon>Bacteria</taxon>
        <taxon>Bacillati</taxon>
        <taxon>Bacillota</taxon>
        <taxon>Bacilli</taxon>
        <taxon>Bacillales</taxon>
        <taxon>Paenibacillaceae</taxon>
        <taxon>Paenibacillus</taxon>
    </lineage>
</organism>
<evidence type="ECO:0000256" key="1">
    <source>
        <dbReference type="ARBA" id="ARBA00000085"/>
    </source>
</evidence>
<evidence type="ECO:0000256" key="3">
    <source>
        <dbReference type="ARBA" id="ARBA00012438"/>
    </source>
</evidence>
<dbReference type="AlphaFoldDB" id="A0A229UUZ5"/>
<feature type="transmembrane region" description="Helical" evidence="15">
    <location>
        <begin position="312"/>
        <end position="336"/>
    </location>
</feature>
<sequence>MWYNVGGGIRMRGTRSIQFIILWRLIPGLIFFVVTTGIASYILSADQLKANAYANIYDTVSQTKNYMDDRLNVLLSAVVAMSNNSFNNNSDLVQSLHRSDSPTFVPGPYDYIAWSQALNQFYSYDMVDSVVLWYNNGAISVARTDHLFSIRNFPAGPYMSRPAGSSATVFWRNLHERDLPYSGDASTQVASLYEWIGSNGLNPDGVYIVNIKPDFFKKILDSPRISENGYLMLVSPDGIMRFKPFSGKYELDDEQLQKQLLGTPDDHGRLDVRSKRGAKMDVIYDTVSTNRWKLAAVFPEEEVLSKVNNIKYLSLMITLGAVVFAILFAALLARYISKPIQHLTRQVNRIEEGHLIVTVKKWPQYEMTVLNNGLKDMVERIRALLRQVQEEQEMKRQMEISLLQAQIQPHFLYNTLFSIKQLCDMGEAKEAGSMITALSTFFRISISKGQEVISIAQELEQVQTYLFIQKMRYGDVFHYEIDVDPSLLNYPIVKLTLQPIVENAIYHGIKKSEAQGRIHITGYDAGEDIYLYVEDNGVGMHADKLDEIKASLCDMGQARVGFGIGNVHKRLQMHYGDDCGLSYESESGQGTVVVVKIRKALKQAAV</sequence>
<evidence type="ECO:0000313" key="19">
    <source>
        <dbReference type="Proteomes" id="UP000215509"/>
    </source>
</evidence>
<feature type="domain" description="Histidine kinase" evidence="16">
    <location>
        <begin position="497"/>
        <end position="601"/>
    </location>
</feature>
<evidence type="ECO:0000256" key="8">
    <source>
        <dbReference type="ARBA" id="ARBA00022741"/>
    </source>
</evidence>
<keyword evidence="13 15" id="KW-0472">Membrane</keyword>
<proteinExistence type="predicted"/>
<dbReference type="PANTHER" id="PTHR34220">
    <property type="entry name" value="SENSOR HISTIDINE KINASE YPDA"/>
    <property type="match status" value="1"/>
</dbReference>
<keyword evidence="14" id="KW-0175">Coiled coil</keyword>
<evidence type="ECO:0000256" key="12">
    <source>
        <dbReference type="ARBA" id="ARBA00023012"/>
    </source>
</evidence>
<keyword evidence="6" id="KW-0808">Transferase</keyword>
<dbReference type="InterPro" id="IPR036890">
    <property type="entry name" value="HATPase_C_sf"/>
</dbReference>
<evidence type="ECO:0000256" key="5">
    <source>
        <dbReference type="ARBA" id="ARBA00022553"/>
    </source>
</evidence>
<evidence type="ECO:0000256" key="7">
    <source>
        <dbReference type="ARBA" id="ARBA00022692"/>
    </source>
</evidence>
<comment type="catalytic activity">
    <reaction evidence="1">
        <text>ATP + protein L-histidine = ADP + protein N-phospho-L-histidine.</text>
        <dbReference type="EC" id="2.7.13.3"/>
    </reaction>
</comment>
<keyword evidence="19" id="KW-1185">Reference proteome</keyword>
<dbReference type="Gene3D" id="3.30.565.10">
    <property type="entry name" value="Histidine kinase-like ATPase, C-terminal domain"/>
    <property type="match status" value="1"/>
</dbReference>
<dbReference type="InterPro" id="IPR003660">
    <property type="entry name" value="HAMP_dom"/>
</dbReference>
<feature type="coiled-coil region" evidence="14">
    <location>
        <begin position="371"/>
        <end position="408"/>
    </location>
</feature>
<dbReference type="InterPro" id="IPR010559">
    <property type="entry name" value="Sig_transdc_His_kin_internal"/>
</dbReference>
<dbReference type="PROSITE" id="PS50109">
    <property type="entry name" value="HIS_KIN"/>
    <property type="match status" value="1"/>
</dbReference>
<evidence type="ECO:0000256" key="6">
    <source>
        <dbReference type="ARBA" id="ARBA00022679"/>
    </source>
</evidence>
<dbReference type="EC" id="2.7.13.3" evidence="3"/>
<gene>
    <name evidence="18" type="ORF">CF651_07760</name>
</gene>
<keyword evidence="4" id="KW-1003">Cell membrane</keyword>
<protein>
    <recommendedName>
        <fullName evidence="3">histidine kinase</fullName>
        <ecNumber evidence="3">2.7.13.3</ecNumber>
    </recommendedName>
</protein>
<dbReference type="GO" id="GO:0005886">
    <property type="term" value="C:plasma membrane"/>
    <property type="evidence" value="ECO:0007669"/>
    <property type="project" value="UniProtKB-SubCell"/>
</dbReference>
<evidence type="ECO:0000256" key="13">
    <source>
        <dbReference type="ARBA" id="ARBA00023136"/>
    </source>
</evidence>